<feature type="domain" description="ISXO2-like transposase" evidence="1">
    <location>
        <begin position="127"/>
        <end position="283"/>
    </location>
</feature>
<proteinExistence type="predicted"/>
<dbReference type="EMBL" id="QWGB01000008">
    <property type="protein sequence ID" value="RIJ21563.1"/>
    <property type="molecule type" value="Genomic_DNA"/>
</dbReference>
<dbReference type="Pfam" id="PF12760">
    <property type="entry name" value="Zn_ribbon_IS1595"/>
    <property type="match status" value="1"/>
</dbReference>
<dbReference type="InterPro" id="IPR053164">
    <property type="entry name" value="IS1016-like_transposase"/>
</dbReference>
<dbReference type="InterPro" id="IPR024445">
    <property type="entry name" value="Tnp_ISXO2-like"/>
</dbReference>
<dbReference type="InterPro" id="IPR024442">
    <property type="entry name" value="Transposase_Zn_ribbon"/>
</dbReference>
<gene>
    <name evidence="2" type="ORF">D1224_12400</name>
</gene>
<evidence type="ECO:0000313" key="3">
    <source>
        <dbReference type="Proteomes" id="UP000265431"/>
    </source>
</evidence>
<sequence>MSYLSSPHFHDEKAAYKFVEARVWADGRVCPHCGVVDNSGALKGKSTRIGVYKCYACRKPFTVKVGTIFEASKVKMHLWLQAIHLMASSKKGVSSNQLSRILGVTLKTAWFMSHRIREAMRSGALAPMGGGGKVVEADETYYGKVENPLKERTSGRKFKGSKGGRGPANKRAIVSLVERGGRVRSFHVPRADKVTVTKIVRENIDRESRLHTDGSRLYKGSDEHFATHETVDHAAGEYVRGDVHNNSAEGYFSVFKRGMRGTYQHCAEKHLHRYLAEFDFRHNNRLRLGIDDKTRADNLICGIVGKRLTYETTRARG</sequence>
<comment type="caution">
    <text evidence="2">The sequence shown here is derived from an EMBL/GenBank/DDBJ whole genome shotgun (WGS) entry which is preliminary data.</text>
</comment>
<dbReference type="PANTHER" id="PTHR47163:SF2">
    <property type="entry name" value="SI:DKEY-17M8.2"/>
    <property type="match status" value="1"/>
</dbReference>
<reference evidence="2 3" key="1">
    <citation type="submission" date="2018-08" db="EMBL/GenBank/DDBJ databases">
        <title>Henriciella mobilis sp. nov., isolated from seawater.</title>
        <authorList>
            <person name="Cheng H."/>
            <person name="Wu Y.-H."/>
            <person name="Xu X.-W."/>
            <person name="Guo L.-L."/>
        </authorList>
    </citation>
    <scope>NUCLEOTIDE SEQUENCE [LARGE SCALE GENOMIC DNA]</scope>
    <source>
        <strain evidence="2 3">CCUG66934</strain>
    </source>
</reference>
<name>A0A399QRY1_9PROT</name>
<dbReference type="RefSeq" id="WP_119380282.1">
    <property type="nucleotide sequence ID" value="NZ_QWGB01000008.1"/>
</dbReference>
<dbReference type="OrthoDB" id="271821at2"/>
<organism evidence="2 3">
    <name type="scientific">Henriciella barbarensis</name>
    <dbReference type="NCBI Taxonomy" id="86342"/>
    <lineage>
        <taxon>Bacteria</taxon>
        <taxon>Pseudomonadati</taxon>
        <taxon>Pseudomonadota</taxon>
        <taxon>Alphaproteobacteria</taxon>
        <taxon>Hyphomonadales</taxon>
        <taxon>Hyphomonadaceae</taxon>
        <taxon>Henriciella</taxon>
    </lineage>
</organism>
<dbReference type="SMART" id="SM01126">
    <property type="entry name" value="DDE_Tnp_IS1595"/>
    <property type="match status" value="1"/>
</dbReference>
<accession>A0A399QRY1</accession>
<protein>
    <submittedName>
        <fullName evidence="2">IS1595 family transposase</fullName>
    </submittedName>
</protein>
<evidence type="ECO:0000313" key="2">
    <source>
        <dbReference type="EMBL" id="RIJ21563.1"/>
    </source>
</evidence>
<dbReference type="Pfam" id="PF12762">
    <property type="entry name" value="DDE_Tnp_IS1595"/>
    <property type="match status" value="1"/>
</dbReference>
<keyword evidence="3" id="KW-1185">Reference proteome</keyword>
<evidence type="ECO:0000259" key="1">
    <source>
        <dbReference type="SMART" id="SM01126"/>
    </source>
</evidence>
<dbReference type="PANTHER" id="PTHR47163">
    <property type="entry name" value="DDE_TNP_IS1595 DOMAIN-CONTAINING PROTEIN"/>
    <property type="match status" value="1"/>
</dbReference>
<dbReference type="NCBIfam" id="NF033547">
    <property type="entry name" value="transpos_IS1595"/>
    <property type="match status" value="1"/>
</dbReference>
<dbReference type="Proteomes" id="UP000265431">
    <property type="component" value="Unassembled WGS sequence"/>
</dbReference>
<dbReference type="AlphaFoldDB" id="A0A399QRY1"/>